<dbReference type="Pfam" id="PF08960">
    <property type="entry name" value="STIV_B116-like"/>
    <property type="match status" value="1"/>
</dbReference>
<reference evidence="1 2" key="1">
    <citation type="submission" date="2017-02" db="EMBL/GenBank/DDBJ databases">
        <title>Whole genome sequencing of Metallibacterium scheffleri DSM 24874 (T).</title>
        <authorList>
            <person name="Kumar S."/>
            <person name="Patil P."/>
            <person name="Patil P.B."/>
        </authorList>
    </citation>
    <scope>NUCLEOTIDE SEQUENCE [LARGE SCALE GENOMIC DNA]</scope>
    <source>
        <strain evidence="1 2">DSM 24874</strain>
    </source>
</reference>
<dbReference type="Gene3D" id="3.40.50.11170">
    <property type="entry name" value="Uncharacterised protein PF08960, DUF1874"/>
    <property type="match status" value="1"/>
</dbReference>
<dbReference type="AlphaFoldDB" id="A0A4S3KQE2"/>
<organism evidence="1 2">
    <name type="scientific">Metallibacterium scheffleri</name>
    <dbReference type="NCBI Taxonomy" id="993689"/>
    <lineage>
        <taxon>Bacteria</taxon>
        <taxon>Pseudomonadati</taxon>
        <taxon>Pseudomonadota</taxon>
        <taxon>Gammaproteobacteria</taxon>
        <taxon>Lysobacterales</taxon>
        <taxon>Rhodanobacteraceae</taxon>
        <taxon>Metallibacterium</taxon>
    </lineage>
</organism>
<dbReference type="SUPFAM" id="SSF143602">
    <property type="entry name" value="STIV B116-like"/>
    <property type="match status" value="1"/>
</dbReference>
<evidence type="ECO:0000313" key="1">
    <source>
        <dbReference type="EMBL" id="THD10678.1"/>
    </source>
</evidence>
<proteinExistence type="predicted"/>
<name>A0A4S3KQE2_9GAMM</name>
<evidence type="ECO:0000313" key="2">
    <source>
        <dbReference type="Proteomes" id="UP000307749"/>
    </source>
</evidence>
<evidence type="ECO:0008006" key="3">
    <source>
        <dbReference type="Google" id="ProtNLM"/>
    </source>
</evidence>
<keyword evidence="2" id="KW-1185">Reference proteome</keyword>
<gene>
    <name evidence="1" type="ORF">B1806_07425</name>
</gene>
<dbReference type="InterPro" id="IPR015055">
    <property type="entry name" value="STIV_B116-like"/>
</dbReference>
<dbReference type="STRING" id="993689.GCA_002077135_00994"/>
<dbReference type="EMBL" id="MWQO01000023">
    <property type="protein sequence ID" value="THD10678.1"/>
    <property type="molecule type" value="Genomic_DNA"/>
</dbReference>
<dbReference type="Proteomes" id="UP000307749">
    <property type="component" value="Unassembled WGS sequence"/>
</dbReference>
<accession>A0A4S3KQE2</accession>
<comment type="caution">
    <text evidence="1">The sequence shown here is derived from an EMBL/GenBank/DDBJ whole genome shotgun (WGS) entry which is preliminary data.</text>
</comment>
<dbReference type="InterPro" id="IPR037236">
    <property type="entry name" value="STIV_B116-like_sf"/>
</dbReference>
<sequence>MRLMTLYLLNSPVLTTIGTFRFTPLDVSAARARAACGFTSAIGHAGAASRMGQLLECDVPMQRVDVRMQPGDAALVLRLLRRLPEGRILEHAELAAWPHELALLERVS</sequence>
<protein>
    <recommendedName>
        <fullName evidence="3">DUF1874 domain-containing protein</fullName>
    </recommendedName>
</protein>
<dbReference type="OrthoDB" id="1909530at2"/>